<dbReference type="EMBL" id="JAPEUV010000286">
    <property type="protein sequence ID" value="KAJ4329768.1"/>
    <property type="molecule type" value="Genomic_DNA"/>
</dbReference>
<sequence length="135" mass="14509">MEARNGSGDVFSTRCDYRGEGCGATAPNGTFGDSFNRNGGGVLATEVDVTGIRVWQFARSMVPESVKNESPDPNSWGTPVLHFVPKECDIRAAWTKMKIVSATRLGVHSPSDGSQIINITFCGKYAGAEAWEGYT</sequence>
<keyword evidence="2" id="KW-1185">Reference proteome</keyword>
<reference evidence="1" key="1">
    <citation type="submission" date="2022-10" db="EMBL/GenBank/DDBJ databases">
        <title>Tapping the CABI collections for fungal endophytes: first genome assemblies for Collariella, Neodidymelliopsis, Ascochyta clinopodiicola, Didymella pomorum, Didymosphaeria variabile, Neocosmospora piperis and Neocucurbitaria cava.</title>
        <authorList>
            <person name="Hill R."/>
        </authorList>
    </citation>
    <scope>NUCLEOTIDE SEQUENCE</scope>
    <source>
        <strain evidence="1">IMI 360193</strain>
    </source>
</reference>
<gene>
    <name evidence="1" type="ORF">N0V87_010582</name>
</gene>
<evidence type="ECO:0000313" key="2">
    <source>
        <dbReference type="Proteomes" id="UP001140562"/>
    </source>
</evidence>
<comment type="caution">
    <text evidence="1">The sequence shown here is derived from an EMBL/GenBank/DDBJ whole genome shotgun (WGS) entry which is preliminary data.</text>
</comment>
<dbReference type="Proteomes" id="UP001140562">
    <property type="component" value="Unassembled WGS sequence"/>
</dbReference>
<proteinExistence type="predicted"/>
<feature type="non-terminal residue" evidence="1">
    <location>
        <position position="135"/>
    </location>
</feature>
<dbReference type="AlphaFoldDB" id="A0A9W9BVB1"/>
<dbReference type="OrthoDB" id="192832at2759"/>
<organism evidence="1 2">
    <name type="scientific">Didymella glomerata</name>
    <dbReference type="NCBI Taxonomy" id="749621"/>
    <lineage>
        <taxon>Eukaryota</taxon>
        <taxon>Fungi</taxon>
        <taxon>Dikarya</taxon>
        <taxon>Ascomycota</taxon>
        <taxon>Pezizomycotina</taxon>
        <taxon>Dothideomycetes</taxon>
        <taxon>Pleosporomycetidae</taxon>
        <taxon>Pleosporales</taxon>
        <taxon>Pleosporineae</taxon>
        <taxon>Didymellaceae</taxon>
        <taxon>Didymella</taxon>
    </lineage>
</organism>
<dbReference type="Pfam" id="PF26113">
    <property type="entry name" value="GH16_XgeA"/>
    <property type="match status" value="1"/>
</dbReference>
<evidence type="ECO:0000313" key="1">
    <source>
        <dbReference type="EMBL" id="KAJ4329768.1"/>
    </source>
</evidence>
<accession>A0A9W9BVB1</accession>
<dbReference type="Gene3D" id="2.60.120.200">
    <property type="match status" value="1"/>
</dbReference>
<name>A0A9W9BVB1_9PLEO</name>
<protein>
    <submittedName>
        <fullName evidence="1">Uncharacterized protein</fullName>
    </submittedName>
</protein>